<dbReference type="SMART" id="SM00491">
    <property type="entry name" value="HELICc2"/>
    <property type="match status" value="1"/>
</dbReference>
<comment type="similarity">
    <text evidence="4">Belongs to the helicase family. DinG subfamily.</text>
</comment>
<dbReference type="InterPro" id="IPR027417">
    <property type="entry name" value="P-loop_NTPase"/>
</dbReference>
<feature type="domain" description="Helicase ATP-binding" evidence="5">
    <location>
        <begin position="45"/>
        <end position="321"/>
    </location>
</feature>
<keyword evidence="7" id="KW-1185">Reference proteome</keyword>
<evidence type="ECO:0000313" key="7">
    <source>
        <dbReference type="Proteomes" id="UP000005636"/>
    </source>
</evidence>
<dbReference type="PROSITE" id="PS51193">
    <property type="entry name" value="HELICASE_ATP_BIND_2"/>
    <property type="match status" value="1"/>
</dbReference>
<evidence type="ECO:0000256" key="2">
    <source>
        <dbReference type="ARBA" id="ARBA00022801"/>
    </source>
</evidence>
<protein>
    <submittedName>
        <fullName evidence="6">ATP-dependent helicase ypvA</fullName>
    </submittedName>
</protein>
<keyword evidence="1" id="KW-0547">Nucleotide-binding</keyword>
<evidence type="ECO:0000259" key="5">
    <source>
        <dbReference type="PROSITE" id="PS51193"/>
    </source>
</evidence>
<organism evidence="6 7">
    <name type="scientific">Geobacillus thermoleovorans CCB_US3_UF5</name>
    <dbReference type="NCBI Taxonomy" id="1111068"/>
    <lineage>
        <taxon>Bacteria</taxon>
        <taxon>Bacillati</taxon>
        <taxon>Bacillota</taxon>
        <taxon>Bacilli</taxon>
        <taxon>Bacillales</taxon>
        <taxon>Anoxybacillaceae</taxon>
        <taxon>Geobacillus</taxon>
        <taxon>Geobacillus thermoleovorans group</taxon>
    </lineage>
</organism>
<keyword evidence="2" id="KW-0378">Hydrolase</keyword>
<dbReference type="GO" id="GO:0004386">
    <property type="term" value="F:helicase activity"/>
    <property type="evidence" value="ECO:0007669"/>
    <property type="project" value="UniProtKB-KW"/>
</dbReference>
<evidence type="ECO:0000256" key="3">
    <source>
        <dbReference type="ARBA" id="ARBA00022840"/>
    </source>
</evidence>
<gene>
    <name evidence="6" type="ORF">GTCCBUS3UF5_17800</name>
</gene>
<dbReference type="SUPFAM" id="SSF52540">
    <property type="entry name" value="P-loop containing nucleoside triphosphate hydrolases"/>
    <property type="match status" value="1"/>
</dbReference>
<reference evidence="6 7" key="1">
    <citation type="submission" date="2011-11" db="EMBL/GenBank/DDBJ databases">
        <title>Complete genome sequence of thermophilic Geobacillus thermoleovorans CCB_US3_UF5.</title>
        <authorList>
            <person name="Muhd Sakaff M.K.L."/>
            <person name="Abdul Rahman A.Y."/>
            <person name="Saito J.A."/>
            <person name="Hou S."/>
            <person name="Alam M."/>
        </authorList>
    </citation>
    <scope>NUCLEOTIDE SEQUENCE [LARGE SCALE GENOMIC DNA]</scope>
    <source>
        <strain evidence="6 7">CCB_US3_UF5</strain>
    </source>
</reference>
<dbReference type="InterPro" id="IPR045028">
    <property type="entry name" value="DinG/Rad3-like"/>
</dbReference>
<sequence>MHDMPGEFMPIGGVATMGHERYPFVVEKNENFFDKLSQWIGDVFYDILPEAGFELRDEQIYMAFQLERAFREKKVIFAEAGVGTGKTIVYLLYAVCYARYTGKPAIIACADETLIEQLVKKEGDIAKLSNVLGLEIDVRLAKSPDQYLCLNKLEEVTTYDDDDIELYEQIYDELPAFVHDNKPLQSFYRYGDRKEYAHLTDEQWKKIAWDPFQDCFTCEKRHRCGQTLWRDYYRKAADLIVCSHDFYMEHVWTYEARKREGQLPLLPEASCVVFDEGHLLEFAAQKALTYRMKETTLETLLTRLLENDIREELAYLIEETLETSTRFFDELKACAKDVPGSNRKEILPSPRLEQWAKRLRGQMVEIGNELVFESETYTIDHYQLNIVDEYLDQIQYSLDLFLKNADAITWLESSRQEATFVVMPRTVQEVLREKVFSKRMPFIFSSATLSSGKSFAYIAQSLGIDDYLSFSVPSPFDYDEQMTIFMPTFRADETLFAKKYAYALEKLRETGGRALILFPTREELLQFKEAAAGEPFSFLFEGDREISDLVAEFQRNEETVLCSEHLWEGLDIPGPSLSNVIIWSLPYPPNDPVFQAKRKAYSNPFWDVDVPYMLLRLRQGVGRLIRTRDDRGIVSIFVTDREDERVIAAIKDVLPTAVREE</sequence>
<evidence type="ECO:0000256" key="1">
    <source>
        <dbReference type="ARBA" id="ARBA00022741"/>
    </source>
</evidence>
<evidence type="ECO:0000313" key="6">
    <source>
        <dbReference type="EMBL" id="AEV19090.1"/>
    </source>
</evidence>
<dbReference type="EMBL" id="CP003125">
    <property type="protein sequence ID" value="AEV19090.1"/>
    <property type="molecule type" value="Genomic_DNA"/>
</dbReference>
<dbReference type="PANTHER" id="PTHR11472">
    <property type="entry name" value="DNA REPAIR DEAD HELICASE RAD3/XP-D SUBFAMILY MEMBER"/>
    <property type="match status" value="1"/>
</dbReference>
<proteinExistence type="inferred from homology"/>
<keyword evidence="6" id="KW-0347">Helicase</keyword>
<evidence type="ECO:0000256" key="4">
    <source>
        <dbReference type="ARBA" id="ARBA00038058"/>
    </source>
</evidence>
<dbReference type="Gene3D" id="3.40.50.300">
    <property type="entry name" value="P-loop containing nucleotide triphosphate hydrolases"/>
    <property type="match status" value="2"/>
</dbReference>
<dbReference type="Pfam" id="PF13307">
    <property type="entry name" value="Helicase_C_2"/>
    <property type="match status" value="1"/>
</dbReference>
<name>A0ABN4A073_GEOTH</name>
<keyword evidence="3" id="KW-0067">ATP-binding</keyword>
<dbReference type="InterPro" id="IPR014013">
    <property type="entry name" value="Helic_SF1/SF2_ATP-bd_DinG/Rad3"/>
</dbReference>
<accession>A0ABN4A073</accession>
<dbReference type="Proteomes" id="UP000005636">
    <property type="component" value="Chromosome"/>
</dbReference>
<dbReference type="InterPro" id="IPR006555">
    <property type="entry name" value="ATP-dep_Helicase_C"/>
</dbReference>
<dbReference type="PANTHER" id="PTHR11472:SF57">
    <property type="entry name" value="ATP-DEPENDENT HELICASE YPVA-RELATED"/>
    <property type="match status" value="1"/>
</dbReference>